<keyword evidence="2" id="KW-1185">Reference proteome</keyword>
<protein>
    <submittedName>
        <fullName evidence="1">A-agglutinin anchorage subunit</fullName>
    </submittedName>
</protein>
<dbReference type="OrthoDB" id="10552979at2759"/>
<name>C5FDR9_ARTOC</name>
<evidence type="ECO:0000313" key="1">
    <source>
        <dbReference type="EMBL" id="EEQ27865.1"/>
    </source>
</evidence>
<dbReference type="GeneID" id="9223545"/>
<dbReference type="EMBL" id="DS995701">
    <property type="protein sequence ID" value="EEQ27865.1"/>
    <property type="molecule type" value="Genomic_DNA"/>
</dbReference>
<dbReference type="RefSeq" id="XP_002850649.1">
    <property type="nucleotide sequence ID" value="XM_002850603.1"/>
</dbReference>
<gene>
    <name evidence="1" type="ORF">MCYG_00753</name>
</gene>
<evidence type="ECO:0000313" key="2">
    <source>
        <dbReference type="Proteomes" id="UP000002035"/>
    </source>
</evidence>
<accession>C5FDR9</accession>
<reference evidence="2" key="1">
    <citation type="journal article" date="2012" name="MBio">
        <title>Comparative genome analysis of Trichophyton rubrum and related dermatophytes reveals candidate genes involved in infection.</title>
        <authorList>
            <person name="Martinez D.A."/>
            <person name="Oliver B.G."/>
            <person name="Graeser Y."/>
            <person name="Goldberg J.M."/>
            <person name="Li W."/>
            <person name="Martinez-Rossi N.M."/>
            <person name="Monod M."/>
            <person name="Shelest E."/>
            <person name="Barton R.C."/>
            <person name="Birch E."/>
            <person name="Brakhage A.A."/>
            <person name="Chen Z."/>
            <person name="Gurr S.J."/>
            <person name="Heiman D."/>
            <person name="Heitman J."/>
            <person name="Kosti I."/>
            <person name="Rossi A."/>
            <person name="Saif S."/>
            <person name="Samalova M."/>
            <person name="Saunders C.W."/>
            <person name="Shea T."/>
            <person name="Summerbell R.C."/>
            <person name="Xu J."/>
            <person name="Young S."/>
            <person name="Zeng Q."/>
            <person name="Birren B.W."/>
            <person name="Cuomo C.A."/>
            <person name="White T.C."/>
        </authorList>
    </citation>
    <scope>NUCLEOTIDE SEQUENCE [LARGE SCALE GENOMIC DNA]</scope>
    <source>
        <strain evidence="2">ATCC MYA-4605 / CBS 113480</strain>
    </source>
</reference>
<dbReference type="Proteomes" id="UP000002035">
    <property type="component" value="Unassembled WGS sequence"/>
</dbReference>
<proteinExistence type="predicted"/>
<dbReference type="HOGENOM" id="CLU_663879_0_0_1"/>
<dbReference type="AlphaFoldDB" id="C5FDR9"/>
<dbReference type="VEuPathDB" id="FungiDB:MCYG_00753"/>
<sequence>MRCNLIEITVSMPTRDNAQVYIKHAACRRNNLPKSRVWTFLPQNELNNTSPKRVTLALAQKRKYLNATLAYRFGVGEGLMGGTMESPARWSRALPLYILQPEDSSSGWRKPVAGIPNHRISSRTLRIPHPHKKRNEMIPGLLITVSGKLFKENRLNINIHLPISAFSEVSPTTRLRTSVKMLLRFNNVLLSTALFAHLSSSLPLISHLPRAVPYSVIQVDGGPETPTTDVHATVTVDKPGPTLPPVTHTATITKTIQPPVSTTTTTTLALANNIETHNNELAGIKHVDVYAKNIHFKRIKFKHTNLNAYHLITSGHYNNLGLYEQSNNYNPHHIYKAYIHPNPISYCTYNDTSASVLSYVSSNRLSHQPNTVYIYDVLHAVAHPPCWPVNFQLHLERLRGQFRSLVPAMIVQWY</sequence>
<organism evidence="1 2">
    <name type="scientific">Arthroderma otae (strain ATCC MYA-4605 / CBS 113480)</name>
    <name type="common">Microsporum canis</name>
    <dbReference type="NCBI Taxonomy" id="554155"/>
    <lineage>
        <taxon>Eukaryota</taxon>
        <taxon>Fungi</taxon>
        <taxon>Dikarya</taxon>
        <taxon>Ascomycota</taxon>
        <taxon>Pezizomycotina</taxon>
        <taxon>Eurotiomycetes</taxon>
        <taxon>Eurotiomycetidae</taxon>
        <taxon>Onygenales</taxon>
        <taxon>Arthrodermataceae</taxon>
        <taxon>Microsporum</taxon>
    </lineage>
</organism>
<dbReference type="eggNOG" id="ENOG502RPZC">
    <property type="taxonomic scope" value="Eukaryota"/>
</dbReference>